<evidence type="ECO:0000259" key="2">
    <source>
        <dbReference type="Pfam" id="PF06985"/>
    </source>
</evidence>
<dbReference type="OrthoDB" id="2958217at2759"/>
<dbReference type="InterPro" id="IPR010730">
    <property type="entry name" value="HET"/>
</dbReference>
<name>A0A4Y8DFH4_9HELO</name>
<dbReference type="Proteomes" id="UP000297299">
    <property type="component" value="Unassembled WGS sequence"/>
</dbReference>
<evidence type="ECO:0000313" key="4">
    <source>
        <dbReference type="Proteomes" id="UP000297299"/>
    </source>
</evidence>
<dbReference type="AlphaFoldDB" id="A0A4Y8DFH4"/>
<dbReference type="EMBL" id="PHWZ01000018">
    <property type="protein sequence ID" value="TEY84258.1"/>
    <property type="molecule type" value="Genomic_DNA"/>
</dbReference>
<organism evidence="3 4">
    <name type="scientific">Botryotinia calthae</name>
    <dbReference type="NCBI Taxonomy" id="38488"/>
    <lineage>
        <taxon>Eukaryota</taxon>
        <taxon>Fungi</taxon>
        <taxon>Dikarya</taxon>
        <taxon>Ascomycota</taxon>
        <taxon>Pezizomycotina</taxon>
        <taxon>Leotiomycetes</taxon>
        <taxon>Helotiales</taxon>
        <taxon>Sclerotiniaceae</taxon>
        <taxon>Botryotinia</taxon>
    </lineage>
</organism>
<proteinExistence type="predicted"/>
<accession>A0A4Y8DFH4</accession>
<dbReference type="PANTHER" id="PTHR33112:SF1">
    <property type="entry name" value="HETEROKARYON INCOMPATIBILITY DOMAIN-CONTAINING PROTEIN"/>
    <property type="match status" value="1"/>
</dbReference>
<keyword evidence="4" id="KW-1185">Reference proteome</keyword>
<evidence type="ECO:0000313" key="3">
    <source>
        <dbReference type="EMBL" id="TEY84258.1"/>
    </source>
</evidence>
<feature type="region of interest" description="Disordered" evidence="1">
    <location>
        <begin position="1"/>
        <end position="22"/>
    </location>
</feature>
<evidence type="ECO:0000256" key="1">
    <source>
        <dbReference type="SAM" id="MobiDB-lite"/>
    </source>
</evidence>
<sequence length="451" mass="51001">MNSQSSKSQPYTPTSLAKKMDSRHDKAVNSSLKIVVIDCLASSSTLSIVTAPELCKYVALSYVWGGAHSTSTEVAAVVKDAIKVTVKLSIRFLWVDKYCIPQNDSEKHRLIKCMNEIYAQAYVTIIAAAGKTAADGLPGISTVPPAFMDGRDLVSIYFATKEGDYDALPFRIVEYTRRHLSYPQDSLDAFLGVFAEYERQEAAMVSRCPKVPSILNSTAHSISLPSHIWGLPLRQRVLNLDWYHPEPPKRRRPEFPTWTWSGWEGGIELWDSFVPSLQDSLLSKHTPISFKIPDNLTGSCDQKTKHLYVTGPLKKLNLVRKNQPPKNGEFPNLDLKTWHNHVMSEEWAPGIFVIIRSTLDIEPEDEEQTFGLLSTKDFGSSEEEFFIQSIIVLRKGDQSFTRIGCIRLEDLCERRFVNIKGTPIVVGMWPSNTGDEPFFHQKFTRQRICLE</sequence>
<protein>
    <recommendedName>
        <fullName evidence="2">Heterokaryon incompatibility domain-containing protein</fullName>
    </recommendedName>
</protein>
<feature type="domain" description="Heterokaryon incompatibility" evidence="2">
    <location>
        <begin position="57"/>
        <end position="143"/>
    </location>
</feature>
<dbReference type="PANTHER" id="PTHR33112">
    <property type="entry name" value="DOMAIN PROTEIN, PUTATIVE-RELATED"/>
    <property type="match status" value="1"/>
</dbReference>
<reference evidence="3 4" key="1">
    <citation type="submission" date="2017-11" db="EMBL/GenBank/DDBJ databases">
        <title>Comparative genomics of Botrytis spp.</title>
        <authorList>
            <person name="Valero-Jimenez C.A."/>
            <person name="Tapia P."/>
            <person name="Veloso J."/>
            <person name="Silva-Moreno E."/>
            <person name="Staats M."/>
            <person name="Valdes J.H."/>
            <person name="Van Kan J.A.L."/>
        </authorList>
    </citation>
    <scope>NUCLEOTIDE SEQUENCE [LARGE SCALE GENOMIC DNA]</scope>
    <source>
        <strain evidence="3 4">MUCL2830</strain>
    </source>
</reference>
<comment type="caution">
    <text evidence="3">The sequence shown here is derived from an EMBL/GenBank/DDBJ whole genome shotgun (WGS) entry which is preliminary data.</text>
</comment>
<gene>
    <name evidence="3" type="ORF">BOTCAL_0018g00350</name>
</gene>
<dbReference type="STRING" id="38488.A0A4Y8DFH4"/>
<feature type="compositionally biased region" description="Polar residues" evidence="1">
    <location>
        <begin position="1"/>
        <end position="15"/>
    </location>
</feature>
<dbReference type="Pfam" id="PF06985">
    <property type="entry name" value="HET"/>
    <property type="match status" value="1"/>
</dbReference>